<protein>
    <submittedName>
        <fullName evidence="3">DNA-binding protein H-NS</fullName>
    </submittedName>
</protein>
<dbReference type="EMBL" id="CAADFX010000047">
    <property type="protein sequence ID" value="VFK56442.1"/>
    <property type="molecule type" value="Genomic_DNA"/>
</dbReference>
<dbReference type="SUPFAM" id="SSF81273">
    <property type="entry name" value="H-NS histone-like proteins"/>
    <property type="match status" value="1"/>
</dbReference>
<dbReference type="EMBL" id="CAADFY010000003">
    <property type="protein sequence ID" value="VFK51702.1"/>
    <property type="molecule type" value="Genomic_DNA"/>
</dbReference>
<evidence type="ECO:0000313" key="4">
    <source>
        <dbReference type="EMBL" id="VFK51702.1"/>
    </source>
</evidence>
<evidence type="ECO:0000259" key="2">
    <source>
        <dbReference type="SMART" id="SM00528"/>
    </source>
</evidence>
<evidence type="ECO:0000313" key="5">
    <source>
        <dbReference type="EMBL" id="VFK56442.1"/>
    </source>
</evidence>
<dbReference type="InterPro" id="IPR037150">
    <property type="entry name" value="H-NS_C_dom_sf"/>
</dbReference>
<accession>A0A450Z9M1</accession>
<evidence type="ECO:0000313" key="3">
    <source>
        <dbReference type="EMBL" id="VFK50462.1"/>
    </source>
</evidence>
<feature type="domain" description="DNA-binding protein H-NS-like C-terminal" evidence="2">
    <location>
        <begin position="65"/>
        <end position="110"/>
    </location>
</feature>
<dbReference type="SMART" id="SM00528">
    <property type="entry name" value="HNS"/>
    <property type="match status" value="1"/>
</dbReference>
<reference evidence="3" key="1">
    <citation type="submission" date="2019-02" db="EMBL/GenBank/DDBJ databases">
        <authorList>
            <person name="Gruber-Vodicka R. H."/>
            <person name="Seah K. B. B."/>
        </authorList>
    </citation>
    <scope>NUCLEOTIDE SEQUENCE</scope>
    <source>
        <strain evidence="5">BECK_BY1</strain>
        <strain evidence="3">BECK_BY2</strain>
        <strain evidence="4">BECK_BY3</strain>
    </source>
</reference>
<keyword evidence="3" id="KW-0238">DNA-binding</keyword>
<gene>
    <name evidence="5" type="ORF">BECKTUN1418D_GA0071000_10478</name>
    <name evidence="3" type="ORF">BECKTUN1418E_GA0071001_100321</name>
    <name evidence="4" type="ORF">BECKTUN1418F_GA0071002_100321</name>
</gene>
<feature type="region of interest" description="Disordered" evidence="1">
    <location>
        <begin position="70"/>
        <end position="90"/>
    </location>
</feature>
<organism evidence="3">
    <name type="scientific">Candidatus Kentrum sp. TUN</name>
    <dbReference type="NCBI Taxonomy" id="2126343"/>
    <lineage>
        <taxon>Bacteria</taxon>
        <taxon>Pseudomonadati</taxon>
        <taxon>Pseudomonadota</taxon>
        <taxon>Gammaproteobacteria</taxon>
        <taxon>Candidatus Kentrum</taxon>
    </lineage>
</organism>
<dbReference type="Gene3D" id="4.10.430.10">
    <property type="entry name" value="Histone-like protein H-NS, C-terminal domain"/>
    <property type="match status" value="1"/>
</dbReference>
<sequence length="113" mass="13167">MVNRYLNSTLPKLIIGSWSSSIGKLKLLLRFVDKEEKDELLRDIRRMILDRGFSVEEIFGNGEFLKQRHAIEPKYQNPDRPDEKWSGRGRKPGWVVSLLDQGENLDELLIGKE</sequence>
<proteinExistence type="predicted"/>
<dbReference type="AlphaFoldDB" id="A0A450Z9M1"/>
<dbReference type="InterPro" id="IPR027444">
    <property type="entry name" value="H-NS_C_dom"/>
</dbReference>
<name>A0A450Z9M1_9GAMM</name>
<dbReference type="EMBL" id="CAADFV010000003">
    <property type="protein sequence ID" value="VFK50462.1"/>
    <property type="molecule type" value="Genomic_DNA"/>
</dbReference>
<evidence type="ECO:0000256" key="1">
    <source>
        <dbReference type="SAM" id="MobiDB-lite"/>
    </source>
</evidence>
<feature type="compositionally biased region" description="Basic and acidic residues" evidence="1">
    <location>
        <begin position="70"/>
        <end position="86"/>
    </location>
</feature>
<dbReference type="Pfam" id="PF00816">
    <property type="entry name" value="Histone_HNS"/>
    <property type="match status" value="1"/>
</dbReference>
<dbReference type="GO" id="GO:0003677">
    <property type="term" value="F:DNA binding"/>
    <property type="evidence" value="ECO:0007669"/>
    <property type="project" value="UniProtKB-KW"/>
</dbReference>